<dbReference type="PANTHER" id="PTHR45436:SF16">
    <property type="entry name" value="HISTIDINE KINASE"/>
    <property type="match status" value="1"/>
</dbReference>
<name>A0ABP8GT37_9BURK</name>
<keyword evidence="7 14" id="KW-0418">Kinase</keyword>
<dbReference type="SMART" id="SM00388">
    <property type="entry name" value="HisKA"/>
    <property type="match status" value="1"/>
</dbReference>
<evidence type="ECO:0000256" key="8">
    <source>
        <dbReference type="ARBA" id="ARBA00022989"/>
    </source>
</evidence>
<dbReference type="CDD" id="cd00082">
    <property type="entry name" value="HisKA"/>
    <property type="match status" value="1"/>
</dbReference>
<dbReference type="InterPro" id="IPR003661">
    <property type="entry name" value="HisK_dim/P_dom"/>
</dbReference>
<evidence type="ECO:0000256" key="3">
    <source>
        <dbReference type="ARBA" id="ARBA00012438"/>
    </source>
</evidence>
<evidence type="ECO:0000259" key="12">
    <source>
        <dbReference type="PROSITE" id="PS50109"/>
    </source>
</evidence>
<sequence length="461" mass="49958">MNAPGRGEDAAPRHEAPPAPARSAAVSSVLSTRRSLRLRVTWALTGAVALFVALQAVLVYLVLAQQEDALVDQIVMTEASRLVHRIENHEIEPPAHGEISLGPSLHAWYAANHVEPAELPAPLRGMPLGARQLEPGEQVWHVVVADAGGGRVYVVYDATANEARVYRFGAILVGLWLACVLAGYCLSRVVAGRVVRPMVEVTDRIAGWAPGAPVIRVDRDDEAGRLIEAFNRVQDRVDRSIAREREFSANLSHEVRTPLTAIRTDAELAGLDGDVPAPVRERLARITRSVDEIAATLDATRAISSAEPGPKETVVLAECLGDAWSGLREQAARAGLGLVDEVPRDAVASLDRYGLLIVLRNLIRNAIDHAAPATLTIRMEDGGLSFADDGPGIPAADLPFLFERYYRGRLKDRRGGEAESAWRGLGLAIAKRVCDLHGWRLSVSSRTEGAQRGTRFTLQFD</sequence>
<dbReference type="InterPro" id="IPR005467">
    <property type="entry name" value="His_kinase_dom"/>
</dbReference>
<dbReference type="EMBL" id="BAABFO010000006">
    <property type="protein sequence ID" value="GAA4329290.1"/>
    <property type="molecule type" value="Genomic_DNA"/>
</dbReference>
<evidence type="ECO:0000256" key="10">
    <source>
        <dbReference type="SAM" id="MobiDB-lite"/>
    </source>
</evidence>
<evidence type="ECO:0000256" key="7">
    <source>
        <dbReference type="ARBA" id="ARBA00022777"/>
    </source>
</evidence>
<feature type="region of interest" description="Disordered" evidence="10">
    <location>
        <begin position="1"/>
        <end position="24"/>
    </location>
</feature>
<evidence type="ECO:0000256" key="9">
    <source>
        <dbReference type="ARBA" id="ARBA00023012"/>
    </source>
</evidence>
<feature type="compositionally biased region" description="Basic and acidic residues" evidence="10">
    <location>
        <begin position="1"/>
        <end position="16"/>
    </location>
</feature>
<evidence type="ECO:0000259" key="13">
    <source>
        <dbReference type="PROSITE" id="PS50885"/>
    </source>
</evidence>
<keyword evidence="8 11" id="KW-1133">Transmembrane helix</keyword>
<accession>A0ABP8GT37</accession>
<dbReference type="Gene3D" id="6.10.340.10">
    <property type="match status" value="1"/>
</dbReference>
<feature type="transmembrane region" description="Helical" evidence="11">
    <location>
        <begin position="165"/>
        <end position="186"/>
    </location>
</feature>
<feature type="domain" description="HAMP" evidence="13">
    <location>
        <begin position="192"/>
        <end position="242"/>
    </location>
</feature>
<dbReference type="SMART" id="SM00387">
    <property type="entry name" value="HATPase_c"/>
    <property type="match status" value="1"/>
</dbReference>
<comment type="catalytic activity">
    <reaction evidence="1">
        <text>ATP + protein L-histidine = ADP + protein N-phospho-L-histidine.</text>
        <dbReference type="EC" id="2.7.13.3"/>
    </reaction>
</comment>
<reference evidence="15" key="1">
    <citation type="journal article" date="2019" name="Int. J. Syst. Evol. Microbiol.">
        <title>The Global Catalogue of Microorganisms (GCM) 10K type strain sequencing project: providing services to taxonomists for standard genome sequencing and annotation.</title>
        <authorList>
            <consortium name="The Broad Institute Genomics Platform"/>
            <consortium name="The Broad Institute Genome Sequencing Center for Infectious Disease"/>
            <person name="Wu L."/>
            <person name="Ma J."/>
        </authorList>
    </citation>
    <scope>NUCLEOTIDE SEQUENCE [LARGE SCALE GENOMIC DNA]</scope>
    <source>
        <strain evidence="15">JCM 17666</strain>
    </source>
</reference>
<feature type="transmembrane region" description="Helical" evidence="11">
    <location>
        <begin position="40"/>
        <end position="63"/>
    </location>
</feature>
<dbReference type="InterPro" id="IPR050428">
    <property type="entry name" value="TCS_sensor_his_kinase"/>
</dbReference>
<gene>
    <name evidence="14" type="ORF">GCM10023144_15900</name>
</gene>
<evidence type="ECO:0000256" key="4">
    <source>
        <dbReference type="ARBA" id="ARBA00022553"/>
    </source>
</evidence>
<evidence type="ECO:0000256" key="2">
    <source>
        <dbReference type="ARBA" id="ARBA00004370"/>
    </source>
</evidence>
<keyword evidence="4" id="KW-0597">Phosphoprotein</keyword>
<dbReference type="InterPro" id="IPR003594">
    <property type="entry name" value="HATPase_dom"/>
</dbReference>
<proteinExistence type="predicted"/>
<dbReference type="SUPFAM" id="SSF47384">
    <property type="entry name" value="Homodimeric domain of signal transducing histidine kinase"/>
    <property type="match status" value="1"/>
</dbReference>
<dbReference type="EC" id="2.7.13.3" evidence="3"/>
<dbReference type="CDD" id="cd00075">
    <property type="entry name" value="HATPase"/>
    <property type="match status" value="1"/>
</dbReference>
<dbReference type="InterPro" id="IPR036097">
    <property type="entry name" value="HisK_dim/P_sf"/>
</dbReference>
<dbReference type="Pfam" id="PF02518">
    <property type="entry name" value="HATPase_c"/>
    <property type="match status" value="1"/>
</dbReference>
<dbReference type="Gene3D" id="1.10.287.130">
    <property type="match status" value="1"/>
</dbReference>
<evidence type="ECO:0000256" key="5">
    <source>
        <dbReference type="ARBA" id="ARBA00022679"/>
    </source>
</evidence>
<keyword evidence="9" id="KW-0902">Two-component regulatory system</keyword>
<dbReference type="InterPro" id="IPR036890">
    <property type="entry name" value="HATPase_C_sf"/>
</dbReference>
<comment type="caution">
    <text evidence="14">The sequence shown here is derived from an EMBL/GenBank/DDBJ whole genome shotgun (WGS) entry which is preliminary data.</text>
</comment>
<dbReference type="GO" id="GO:0016301">
    <property type="term" value="F:kinase activity"/>
    <property type="evidence" value="ECO:0007669"/>
    <property type="project" value="UniProtKB-KW"/>
</dbReference>
<keyword evidence="15" id="KW-1185">Reference proteome</keyword>
<keyword evidence="11" id="KW-0472">Membrane</keyword>
<keyword evidence="5" id="KW-0808">Transferase</keyword>
<dbReference type="Proteomes" id="UP001501671">
    <property type="component" value="Unassembled WGS sequence"/>
</dbReference>
<evidence type="ECO:0000256" key="6">
    <source>
        <dbReference type="ARBA" id="ARBA00022692"/>
    </source>
</evidence>
<feature type="domain" description="Histidine kinase" evidence="12">
    <location>
        <begin position="250"/>
        <end position="461"/>
    </location>
</feature>
<dbReference type="Pfam" id="PF00512">
    <property type="entry name" value="HisKA"/>
    <property type="match status" value="1"/>
</dbReference>
<evidence type="ECO:0000313" key="15">
    <source>
        <dbReference type="Proteomes" id="UP001501671"/>
    </source>
</evidence>
<comment type="subcellular location">
    <subcellularLocation>
        <location evidence="2">Membrane</location>
    </subcellularLocation>
</comment>
<dbReference type="PROSITE" id="PS50109">
    <property type="entry name" value="HIS_KIN"/>
    <property type="match status" value="1"/>
</dbReference>
<organism evidence="14 15">
    <name type="scientific">Pigmentiphaga soli</name>
    <dbReference type="NCBI Taxonomy" id="1007095"/>
    <lineage>
        <taxon>Bacteria</taxon>
        <taxon>Pseudomonadati</taxon>
        <taxon>Pseudomonadota</taxon>
        <taxon>Betaproteobacteria</taxon>
        <taxon>Burkholderiales</taxon>
        <taxon>Alcaligenaceae</taxon>
        <taxon>Pigmentiphaga</taxon>
    </lineage>
</organism>
<dbReference type="PANTHER" id="PTHR45436">
    <property type="entry name" value="SENSOR HISTIDINE KINASE YKOH"/>
    <property type="match status" value="1"/>
</dbReference>
<protein>
    <recommendedName>
        <fullName evidence="3">histidine kinase</fullName>
        <ecNumber evidence="3">2.7.13.3</ecNumber>
    </recommendedName>
</protein>
<dbReference type="InterPro" id="IPR003660">
    <property type="entry name" value="HAMP_dom"/>
</dbReference>
<evidence type="ECO:0000256" key="11">
    <source>
        <dbReference type="SAM" id="Phobius"/>
    </source>
</evidence>
<dbReference type="Gene3D" id="3.30.565.10">
    <property type="entry name" value="Histidine kinase-like ATPase, C-terminal domain"/>
    <property type="match status" value="1"/>
</dbReference>
<evidence type="ECO:0000313" key="14">
    <source>
        <dbReference type="EMBL" id="GAA4329290.1"/>
    </source>
</evidence>
<keyword evidence="6 11" id="KW-0812">Transmembrane</keyword>
<evidence type="ECO:0000256" key="1">
    <source>
        <dbReference type="ARBA" id="ARBA00000085"/>
    </source>
</evidence>
<dbReference type="PROSITE" id="PS50885">
    <property type="entry name" value="HAMP"/>
    <property type="match status" value="1"/>
</dbReference>
<dbReference type="SUPFAM" id="SSF55874">
    <property type="entry name" value="ATPase domain of HSP90 chaperone/DNA topoisomerase II/histidine kinase"/>
    <property type="match status" value="1"/>
</dbReference>